<keyword evidence="11 14" id="KW-1133">Transmembrane helix</keyword>
<dbReference type="SMART" id="SM00387">
    <property type="entry name" value="HATPase_c"/>
    <property type="match status" value="1"/>
</dbReference>
<dbReference type="Pfam" id="PF02743">
    <property type="entry name" value="dCache_1"/>
    <property type="match status" value="1"/>
</dbReference>
<dbReference type="EMBL" id="CP034235">
    <property type="protein sequence ID" value="QGQ98959.1"/>
    <property type="molecule type" value="Genomic_DNA"/>
</dbReference>
<evidence type="ECO:0000256" key="8">
    <source>
        <dbReference type="ARBA" id="ARBA00022741"/>
    </source>
</evidence>
<accession>A0A6B8RSR1</accession>
<evidence type="ECO:0000256" key="9">
    <source>
        <dbReference type="ARBA" id="ARBA00022777"/>
    </source>
</evidence>
<dbReference type="SUPFAM" id="SSF55874">
    <property type="entry name" value="ATPase domain of HSP90 chaperone/DNA topoisomerase II/histidine kinase"/>
    <property type="match status" value="1"/>
</dbReference>
<dbReference type="Gene3D" id="1.10.8.500">
    <property type="entry name" value="HAMP domain in histidine kinase"/>
    <property type="match status" value="1"/>
</dbReference>
<proteinExistence type="predicted"/>
<evidence type="ECO:0000259" key="16">
    <source>
        <dbReference type="PROSITE" id="PS50885"/>
    </source>
</evidence>
<evidence type="ECO:0000313" key="18">
    <source>
        <dbReference type="Proteomes" id="UP000426246"/>
    </source>
</evidence>
<dbReference type="InterPro" id="IPR003660">
    <property type="entry name" value="HAMP_dom"/>
</dbReference>
<dbReference type="PROSITE" id="PS50885">
    <property type="entry name" value="HAMP"/>
    <property type="match status" value="1"/>
</dbReference>
<evidence type="ECO:0000256" key="4">
    <source>
        <dbReference type="ARBA" id="ARBA00022475"/>
    </source>
</evidence>
<dbReference type="CDD" id="cd06225">
    <property type="entry name" value="HAMP"/>
    <property type="match status" value="1"/>
</dbReference>
<keyword evidence="4" id="KW-1003">Cell membrane</keyword>
<dbReference type="Gene3D" id="3.30.450.20">
    <property type="entry name" value="PAS domain"/>
    <property type="match status" value="1"/>
</dbReference>
<evidence type="ECO:0000256" key="10">
    <source>
        <dbReference type="ARBA" id="ARBA00022840"/>
    </source>
</evidence>
<evidence type="ECO:0000256" key="12">
    <source>
        <dbReference type="ARBA" id="ARBA00023012"/>
    </source>
</evidence>
<keyword evidence="13 14" id="KW-0472">Membrane</keyword>
<evidence type="ECO:0000256" key="5">
    <source>
        <dbReference type="ARBA" id="ARBA00022553"/>
    </source>
</evidence>
<feature type="transmembrane region" description="Helical" evidence="14">
    <location>
        <begin position="300"/>
        <end position="319"/>
    </location>
</feature>
<evidence type="ECO:0000256" key="13">
    <source>
        <dbReference type="ARBA" id="ARBA00023136"/>
    </source>
</evidence>
<gene>
    <name evidence="17" type="ORF">EHS13_30810</name>
</gene>
<keyword evidence="7 14" id="KW-0812">Transmembrane</keyword>
<keyword evidence="8" id="KW-0547">Nucleotide-binding</keyword>
<evidence type="ECO:0000256" key="6">
    <source>
        <dbReference type="ARBA" id="ARBA00022679"/>
    </source>
</evidence>
<dbReference type="PANTHER" id="PTHR34220">
    <property type="entry name" value="SENSOR HISTIDINE KINASE YPDA"/>
    <property type="match status" value="1"/>
</dbReference>
<dbReference type="InterPro" id="IPR036890">
    <property type="entry name" value="HATPase_C_sf"/>
</dbReference>
<dbReference type="GO" id="GO:0000155">
    <property type="term" value="F:phosphorelay sensor kinase activity"/>
    <property type="evidence" value="ECO:0007669"/>
    <property type="project" value="InterPro"/>
</dbReference>
<protein>
    <recommendedName>
        <fullName evidence="3">histidine kinase</fullName>
        <ecNumber evidence="3">2.7.13.3</ecNumber>
    </recommendedName>
</protein>
<keyword evidence="18" id="KW-1185">Reference proteome</keyword>
<organism evidence="17 18">
    <name type="scientific">Paenibacillus psychroresistens</name>
    <dbReference type="NCBI Taxonomy" id="1778678"/>
    <lineage>
        <taxon>Bacteria</taxon>
        <taxon>Bacillati</taxon>
        <taxon>Bacillota</taxon>
        <taxon>Bacilli</taxon>
        <taxon>Bacillales</taxon>
        <taxon>Paenibacillaceae</taxon>
        <taxon>Paenibacillus</taxon>
    </lineage>
</organism>
<name>A0A6B8RSR1_9BACL</name>
<dbReference type="Proteomes" id="UP000426246">
    <property type="component" value="Chromosome"/>
</dbReference>
<evidence type="ECO:0000256" key="2">
    <source>
        <dbReference type="ARBA" id="ARBA00004651"/>
    </source>
</evidence>
<dbReference type="PROSITE" id="PS50109">
    <property type="entry name" value="HIS_KIN"/>
    <property type="match status" value="1"/>
</dbReference>
<evidence type="ECO:0000256" key="7">
    <source>
        <dbReference type="ARBA" id="ARBA00022692"/>
    </source>
</evidence>
<dbReference type="PANTHER" id="PTHR34220:SF7">
    <property type="entry name" value="SENSOR HISTIDINE KINASE YPDA"/>
    <property type="match status" value="1"/>
</dbReference>
<evidence type="ECO:0000259" key="15">
    <source>
        <dbReference type="PROSITE" id="PS50109"/>
    </source>
</evidence>
<reference evidence="18" key="1">
    <citation type="submission" date="2018-11" db="EMBL/GenBank/DDBJ databases">
        <title>Complete genome sequence of Paenibacillus sp. ML311-T8.</title>
        <authorList>
            <person name="Nam Y.-D."/>
            <person name="Kang J."/>
            <person name="Chung W.-H."/>
            <person name="Park Y.S."/>
        </authorList>
    </citation>
    <scope>NUCLEOTIDE SEQUENCE [LARGE SCALE GENOMIC DNA]</scope>
    <source>
        <strain evidence="18">ML311-T8</strain>
    </source>
</reference>
<evidence type="ECO:0000256" key="14">
    <source>
        <dbReference type="SAM" id="Phobius"/>
    </source>
</evidence>
<keyword evidence="12" id="KW-0902">Two-component regulatory system</keyword>
<dbReference type="SUPFAM" id="SSF158472">
    <property type="entry name" value="HAMP domain-like"/>
    <property type="match status" value="1"/>
</dbReference>
<feature type="domain" description="HAMP" evidence="16">
    <location>
        <begin position="321"/>
        <end position="374"/>
    </location>
</feature>
<dbReference type="OrthoDB" id="9776552at2"/>
<keyword evidence="5" id="KW-0597">Phosphoprotein</keyword>
<evidence type="ECO:0000256" key="1">
    <source>
        <dbReference type="ARBA" id="ARBA00000085"/>
    </source>
</evidence>
<dbReference type="GO" id="GO:0005886">
    <property type="term" value="C:plasma membrane"/>
    <property type="evidence" value="ECO:0007669"/>
    <property type="project" value="UniProtKB-SubCell"/>
</dbReference>
<dbReference type="GO" id="GO:0005524">
    <property type="term" value="F:ATP binding"/>
    <property type="evidence" value="ECO:0007669"/>
    <property type="project" value="UniProtKB-KW"/>
</dbReference>
<dbReference type="Gene3D" id="3.30.565.10">
    <property type="entry name" value="Histidine kinase-like ATPase, C-terminal domain"/>
    <property type="match status" value="1"/>
</dbReference>
<dbReference type="Pfam" id="PF00672">
    <property type="entry name" value="HAMP"/>
    <property type="match status" value="1"/>
</dbReference>
<dbReference type="KEGG" id="ppsc:EHS13_30810"/>
<dbReference type="InterPro" id="IPR003594">
    <property type="entry name" value="HATPase_dom"/>
</dbReference>
<feature type="domain" description="Histidine kinase" evidence="15">
    <location>
        <begin position="481"/>
        <end position="592"/>
    </location>
</feature>
<evidence type="ECO:0000256" key="3">
    <source>
        <dbReference type="ARBA" id="ARBA00012438"/>
    </source>
</evidence>
<dbReference type="Pfam" id="PF02518">
    <property type="entry name" value="HATPase_c"/>
    <property type="match status" value="1"/>
</dbReference>
<keyword evidence="6" id="KW-0808">Transferase</keyword>
<evidence type="ECO:0000313" key="17">
    <source>
        <dbReference type="EMBL" id="QGQ98959.1"/>
    </source>
</evidence>
<comment type="catalytic activity">
    <reaction evidence="1">
        <text>ATP + protein L-histidine = ADP + protein N-phospho-L-histidine.</text>
        <dbReference type="EC" id="2.7.13.3"/>
    </reaction>
</comment>
<feature type="transmembrane region" description="Helical" evidence="14">
    <location>
        <begin position="17"/>
        <end position="37"/>
    </location>
</feature>
<keyword evidence="10" id="KW-0067">ATP-binding</keyword>
<sequence length="597" mass="68739">MKNKSFLVNSVSVRKRIVVLFFIFIILPFIFLAYYSYNQSVKGISDANASFSLDFLIQSKKNFEDYLKDLNEQMNTLIGTKKLQDLVIAKPKGPAEEEAYAAELEDFIYEKKPIVDAYRIRVYPLLTVPYFAYIHHFYYGNDISNENWFTEVKKTGRPSWYLFMPADNADLYPFPIISYVKRFTGLYDNVPRGLIIADLSEDNIYRYMSTPQRLNGQETFLLDIHGVIISHPVKSKIGTILESPELISLIDLSGEGTEIIKLGKTKFLATFVKLEQQPWTMVSTIPLSEMTKSISKISNVTYYFILGYILSCIIMILYITNFFTNPIVHLVRSMRKMDSNNVAMPLQYLKRQDEIGLLYRGFDQMRSKNYDLIEEVHKSVKTKKELEFQVLSHQINPHFLYNTLESIRWKAEQSHMKEISEMVSALGNLLRLSLNQGQELTTVSRELEHLRAYIHIEKARLDKPFRIMIQVDEDTLKLPLLRLIFQPLIENAIHHGIRDNPETGKIILTGKLEGNNLYFELIDNGKGIPPHIIEGLNNPPMDGMQAKNTNGGVGLSNVNKRLKLYFGEAYGLQIICEEGKGTKIIIKHPVLPENYEG</sequence>
<dbReference type="InterPro" id="IPR005467">
    <property type="entry name" value="His_kinase_dom"/>
</dbReference>
<dbReference type="EC" id="2.7.13.3" evidence="3"/>
<dbReference type="InterPro" id="IPR050640">
    <property type="entry name" value="Bact_2-comp_sensor_kinase"/>
</dbReference>
<keyword evidence="9 17" id="KW-0418">Kinase</keyword>
<evidence type="ECO:0000256" key="11">
    <source>
        <dbReference type="ARBA" id="ARBA00022989"/>
    </source>
</evidence>
<dbReference type="Pfam" id="PF06580">
    <property type="entry name" value="His_kinase"/>
    <property type="match status" value="1"/>
</dbReference>
<dbReference type="RefSeq" id="WP_155704065.1">
    <property type="nucleotide sequence ID" value="NZ_CP034235.1"/>
</dbReference>
<dbReference type="AlphaFoldDB" id="A0A6B8RSR1"/>
<dbReference type="InterPro" id="IPR033479">
    <property type="entry name" value="dCache_1"/>
</dbReference>
<comment type="subcellular location">
    <subcellularLocation>
        <location evidence="2">Cell membrane</location>
        <topology evidence="2">Multi-pass membrane protein</topology>
    </subcellularLocation>
</comment>
<dbReference type="InterPro" id="IPR010559">
    <property type="entry name" value="Sig_transdc_His_kin_internal"/>
</dbReference>